<accession>T0R060</accession>
<evidence type="ECO:0000256" key="4">
    <source>
        <dbReference type="PROSITE-ProRule" id="PRU00282"/>
    </source>
</evidence>
<dbReference type="Pfam" id="PF00153">
    <property type="entry name" value="Mito_carr"/>
    <property type="match status" value="1"/>
</dbReference>
<dbReference type="GO" id="GO:0016020">
    <property type="term" value="C:membrane"/>
    <property type="evidence" value="ECO:0007669"/>
    <property type="project" value="UniProtKB-SubCell"/>
</dbReference>
<dbReference type="Proteomes" id="UP000030762">
    <property type="component" value="Unassembled WGS sequence"/>
</dbReference>
<dbReference type="InParanoid" id="T0R060"/>
<dbReference type="VEuPathDB" id="FungiDB:SDRG_16772"/>
<dbReference type="EMBL" id="JH767283">
    <property type="protein sequence ID" value="EQC25363.1"/>
    <property type="molecule type" value="Genomic_DNA"/>
</dbReference>
<evidence type="ECO:0000313" key="6">
    <source>
        <dbReference type="EMBL" id="EQC25363.1"/>
    </source>
</evidence>
<dbReference type="Gene3D" id="1.50.40.10">
    <property type="entry name" value="Mitochondrial carrier domain"/>
    <property type="match status" value="1"/>
</dbReference>
<proteinExistence type="inferred from homology"/>
<dbReference type="InterPro" id="IPR018108">
    <property type="entry name" value="MCP_transmembrane"/>
</dbReference>
<comment type="subcellular location">
    <subcellularLocation>
        <location evidence="1">Membrane</location>
        <topology evidence="1">Multi-pass membrane protein</topology>
    </subcellularLocation>
</comment>
<dbReference type="OrthoDB" id="1715716at2759"/>
<dbReference type="InterPro" id="IPR023395">
    <property type="entry name" value="MCP_dom_sf"/>
</dbReference>
<evidence type="ECO:0000256" key="1">
    <source>
        <dbReference type="ARBA" id="ARBA00004141"/>
    </source>
</evidence>
<protein>
    <submittedName>
        <fullName evidence="6">Uncharacterized protein</fullName>
    </submittedName>
</protein>
<keyword evidence="5" id="KW-0813">Transport</keyword>
<evidence type="ECO:0000256" key="5">
    <source>
        <dbReference type="RuleBase" id="RU000488"/>
    </source>
</evidence>
<sequence>MALFRGTLPNMVRIVPYSAVMFTTYEAAKKFLIECA</sequence>
<dbReference type="GeneID" id="19957499"/>
<dbReference type="PROSITE" id="PS50920">
    <property type="entry name" value="SOLCAR"/>
    <property type="match status" value="1"/>
</dbReference>
<evidence type="ECO:0000313" key="7">
    <source>
        <dbReference type="Proteomes" id="UP000030762"/>
    </source>
</evidence>
<dbReference type="RefSeq" id="XP_008621213.1">
    <property type="nucleotide sequence ID" value="XM_008622991.1"/>
</dbReference>
<evidence type="ECO:0000256" key="3">
    <source>
        <dbReference type="ARBA" id="ARBA00023136"/>
    </source>
</evidence>
<dbReference type="AlphaFoldDB" id="T0R060"/>
<dbReference type="SUPFAM" id="SSF103506">
    <property type="entry name" value="Mitochondrial carrier"/>
    <property type="match status" value="1"/>
</dbReference>
<evidence type="ECO:0000256" key="2">
    <source>
        <dbReference type="ARBA" id="ARBA00022692"/>
    </source>
</evidence>
<reference evidence="6 7" key="1">
    <citation type="submission" date="2012-04" db="EMBL/GenBank/DDBJ databases">
        <title>The Genome Sequence of Saprolegnia declina VS20.</title>
        <authorList>
            <consortium name="The Broad Institute Genome Sequencing Platform"/>
            <person name="Russ C."/>
            <person name="Nusbaum C."/>
            <person name="Tyler B."/>
            <person name="van West P."/>
            <person name="Dieguez-Uribeondo J."/>
            <person name="de Bruijn I."/>
            <person name="Tripathy S."/>
            <person name="Jiang R."/>
            <person name="Young S.K."/>
            <person name="Zeng Q."/>
            <person name="Gargeya S."/>
            <person name="Fitzgerald M."/>
            <person name="Haas B."/>
            <person name="Abouelleil A."/>
            <person name="Alvarado L."/>
            <person name="Arachchi H.M."/>
            <person name="Berlin A."/>
            <person name="Chapman S.B."/>
            <person name="Goldberg J."/>
            <person name="Griggs A."/>
            <person name="Gujja S."/>
            <person name="Hansen M."/>
            <person name="Howarth C."/>
            <person name="Imamovic A."/>
            <person name="Larimer J."/>
            <person name="McCowen C."/>
            <person name="Montmayeur A."/>
            <person name="Murphy C."/>
            <person name="Neiman D."/>
            <person name="Pearson M."/>
            <person name="Priest M."/>
            <person name="Roberts A."/>
            <person name="Saif S."/>
            <person name="Shea T."/>
            <person name="Sisk P."/>
            <person name="Sykes S."/>
            <person name="Wortman J."/>
            <person name="Nusbaum C."/>
            <person name="Birren B."/>
        </authorList>
    </citation>
    <scope>NUCLEOTIDE SEQUENCE [LARGE SCALE GENOMIC DNA]</scope>
    <source>
        <strain evidence="6 7">VS20</strain>
    </source>
</reference>
<feature type="repeat" description="Solcar" evidence="4">
    <location>
        <begin position="1"/>
        <end position="31"/>
    </location>
</feature>
<comment type="similarity">
    <text evidence="5">Belongs to the mitochondrial carrier (TC 2.A.29) family.</text>
</comment>
<gene>
    <name evidence="6" type="ORF">SDRG_16772</name>
</gene>
<name>T0R060_SAPDV</name>
<keyword evidence="2 4" id="KW-0812">Transmembrane</keyword>
<organism evidence="6 7">
    <name type="scientific">Saprolegnia diclina (strain VS20)</name>
    <dbReference type="NCBI Taxonomy" id="1156394"/>
    <lineage>
        <taxon>Eukaryota</taxon>
        <taxon>Sar</taxon>
        <taxon>Stramenopiles</taxon>
        <taxon>Oomycota</taxon>
        <taxon>Saprolegniomycetes</taxon>
        <taxon>Saprolegniales</taxon>
        <taxon>Saprolegniaceae</taxon>
        <taxon>Saprolegnia</taxon>
    </lineage>
</organism>
<keyword evidence="7" id="KW-1185">Reference proteome</keyword>
<keyword evidence="3 4" id="KW-0472">Membrane</keyword>